<evidence type="ECO:0000313" key="2">
    <source>
        <dbReference type="Proteomes" id="UP000198211"/>
    </source>
</evidence>
<proteinExistence type="predicted"/>
<dbReference type="Proteomes" id="UP000198211">
    <property type="component" value="Unassembled WGS sequence"/>
</dbReference>
<dbReference type="EMBL" id="NBNE01002191">
    <property type="protein sequence ID" value="OWZ11215.1"/>
    <property type="molecule type" value="Genomic_DNA"/>
</dbReference>
<reference evidence="2" key="1">
    <citation type="submission" date="2017-03" db="EMBL/GenBank/DDBJ databases">
        <title>Phytopthora megakarya and P. palmivora, two closely related causual agents of cacao black pod achieved similar genome size and gene model numbers by different mechanisms.</title>
        <authorList>
            <person name="Ali S."/>
            <person name="Shao J."/>
            <person name="Larry D.J."/>
            <person name="Kronmiller B."/>
            <person name="Shen D."/>
            <person name="Strem M.D."/>
            <person name="Melnick R.L."/>
            <person name="Guiltinan M.J."/>
            <person name="Tyler B.M."/>
            <person name="Meinhardt L.W."/>
            <person name="Bailey B.A."/>
        </authorList>
    </citation>
    <scope>NUCLEOTIDE SEQUENCE [LARGE SCALE GENOMIC DNA]</scope>
    <source>
        <strain evidence="2">zdho120</strain>
    </source>
</reference>
<gene>
    <name evidence="1" type="ORF">PHMEG_00015796</name>
</gene>
<keyword evidence="2" id="KW-1185">Reference proteome</keyword>
<name>A0A225W0U3_9STRA</name>
<protein>
    <submittedName>
        <fullName evidence="1">Uncharacterized protein</fullName>
    </submittedName>
</protein>
<comment type="caution">
    <text evidence="1">The sequence shown here is derived from an EMBL/GenBank/DDBJ whole genome shotgun (WGS) entry which is preliminary data.</text>
</comment>
<evidence type="ECO:0000313" key="1">
    <source>
        <dbReference type="EMBL" id="OWZ11215.1"/>
    </source>
</evidence>
<sequence>MPVSMRVLIPHNNAGREFCLQFFEGSMCHGGSKATCAHISQLHTWPDELPPVHQEEVCVMQR</sequence>
<accession>A0A225W0U3</accession>
<organism evidence="1 2">
    <name type="scientific">Phytophthora megakarya</name>
    <dbReference type="NCBI Taxonomy" id="4795"/>
    <lineage>
        <taxon>Eukaryota</taxon>
        <taxon>Sar</taxon>
        <taxon>Stramenopiles</taxon>
        <taxon>Oomycota</taxon>
        <taxon>Peronosporomycetes</taxon>
        <taxon>Peronosporales</taxon>
        <taxon>Peronosporaceae</taxon>
        <taxon>Phytophthora</taxon>
    </lineage>
</organism>
<dbReference type="AlphaFoldDB" id="A0A225W0U3"/>